<protein>
    <submittedName>
        <fullName evidence="1">Head completion protein GPL</fullName>
    </submittedName>
</protein>
<name>A0A2T5TZL1_9SPHN</name>
<gene>
    <name evidence="1" type="ORF">C8J25_109125</name>
</gene>
<accession>A0A2T5TZL1</accession>
<organism evidence="1 2">
    <name type="scientific">Sphingomonas faeni</name>
    <dbReference type="NCBI Taxonomy" id="185950"/>
    <lineage>
        <taxon>Bacteria</taxon>
        <taxon>Pseudomonadati</taxon>
        <taxon>Pseudomonadota</taxon>
        <taxon>Alphaproteobacteria</taxon>
        <taxon>Sphingomonadales</taxon>
        <taxon>Sphingomonadaceae</taxon>
        <taxon>Sphingomonas</taxon>
    </lineage>
</organism>
<proteinExistence type="predicted"/>
<dbReference type="AlphaFoldDB" id="A0A2T5TZL1"/>
<dbReference type="OrthoDB" id="6312934at2"/>
<dbReference type="Proteomes" id="UP000244013">
    <property type="component" value="Unassembled WGS sequence"/>
</dbReference>
<reference evidence="1 2" key="1">
    <citation type="submission" date="2018-04" db="EMBL/GenBank/DDBJ databases">
        <title>Genomic Encyclopedia of Type Strains, Phase III (KMG-III): the genomes of soil and plant-associated and newly described type strains.</title>
        <authorList>
            <person name="Whitman W."/>
        </authorList>
    </citation>
    <scope>NUCLEOTIDE SEQUENCE [LARGE SCALE GENOMIC DNA]</scope>
    <source>
        <strain evidence="1 2">MA-olki</strain>
    </source>
</reference>
<evidence type="ECO:0000313" key="2">
    <source>
        <dbReference type="Proteomes" id="UP000244013"/>
    </source>
</evidence>
<dbReference type="InterPro" id="IPR009225">
    <property type="entry name" value="Phage_head_completion_GpL"/>
</dbReference>
<evidence type="ECO:0000313" key="1">
    <source>
        <dbReference type="EMBL" id="PTW44695.1"/>
    </source>
</evidence>
<sequence length="163" mass="18038">MTGLIATVLPDEDTPAPALIVNDGFFPEIDPAVFRKQHRIRDAVTPDRAREALIAAMLAVYRDLAAWALSHRAGGTRKLDDVRRSDGSISTIDGINTLVLLYQRAVFTAAKAEVVERYRDVDLTSAGQRKAEDLEPSITELRRDSIHAIRDMLGVTRTTVELI</sequence>
<dbReference type="RefSeq" id="WP_107955471.1">
    <property type="nucleotide sequence ID" value="NZ_QAYE01000009.1"/>
</dbReference>
<dbReference type="GeneID" id="91007307"/>
<comment type="caution">
    <text evidence="1">The sequence shown here is derived from an EMBL/GenBank/DDBJ whole genome shotgun (WGS) entry which is preliminary data.</text>
</comment>
<dbReference type="Pfam" id="PF05926">
    <property type="entry name" value="Phage_GPL"/>
    <property type="match status" value="1"/>
</dbReference>
<dbReference type="EMBL" id="QAYE01000009">
    <property type="protein sequence ID" value="PTW44695.1"/>
    <property type="molecule type" value="Genomic_DNA"/>
</dbReference>